<reference evidence="1 2" key="1">
    <citation type="submission" date="2019-05" db="EMBL/GenBank/DDBJ databases">
        <title>Draft Genome of Bradyrhizobium elkanii strain SEMIA 938, Used in Commercial Inoculants for Lupinus spp. in Brazil.</title>
        <authorList>
            <person name="Hungria M."/>
            <person name="Delamuta J.R.M."/>
            <person name="Ribeiro R.A."/>
            <person name="Nogueira M.A."/>
        </authorList>
    </citation>
    <scope>NUCLEOTIDE SEQUENCE [LARGE SCALE GENOMIC DNA]</scope>
    <source>
        <strain evidence="1 2">Semia 938</strain>
    </source>
</reference>
<sequence>MGSTPTNPIIRMSDLESDGKQINVPLVTQISGNGVGAGSLMQGALSRAAHERKMDVSERMIRVIFAQNAQQTLNTA</sequence>
<protein>
    <submittedName>
        <fullName evidence="1">Uncharacterized protein</fullName>
    </submittedName>
</protein>
<name>A0A4U6RXH3_BRAEL</name>
<organism evidence="1 2">
    <name type="scientific">Bradyrhizobium elkanii</name>
    <dbReference type="NCBI Taxonomy" id="29448"/>
    <lineage>
        <taxon>Bacteria</taxon>
        <taxon>Pseudomonadati</taxon>
        <taxon>Pseudomonadota</taxon>
        <taxon>Alphaproteobacteria</taxon>
        <taxon>Hyphomicrobiales</taxon>
        <taxon>Nitrobacteraceae</taxon>
        <taxon>Bradyrhizobium</taxon>
    </lineage>
</organism>
<proteinExistence type="predicted"/>
<comment type="caution">
    <text evidence="1">The sequence shown here is derived from an EMBL/GenBank/DDBJ whole genome shotgun (WGS) entry which is preliminary data.</text>
</comment>
<dbReference type="AlphaFoldDB" id="A0A4U6RXH3"/>
<dbReference type="EMBL" id="SZZP01000014">
    <property type="protein sequence ID" value="TKV78983.1"/>
    <property type="molecule type" value="Genomic_DNA"/>
</dbReference>
<gene>
    <name evidence="1" type="ORF">FDV58_22790</name>
</gene>
<evidence type="ECO:0000313" key="1">
    <source>
        <dbReference type="EMBL" id="TKV78983.1"/>
    </source>
</evidence>
<dbReference type="Proteomes" id="UP000305095">
    <property type="component" value="Unassembled WGS sequence"/>
</dbReference>
<evidence type="ECO:0000313" key="2">
    <source>
        <dbReference type="Proteomes" id="UP000305095"/>
    </source>
</evidence>
<accession>A0A4U6RXH3</accession>